<evidence type="ECO:0000313" key="5">
    <source>
        <dbReference type="Proteomes" id="UP000292346"/>
    </source>
</evidence>
<organism evidence="4 5">
    <name type="scientific">Kribbella soli</name>
    <dbReference type="NCBI Taxonomy" id="1124743"/>
    <lineage>
        <taxon>Bacteria</taxon>
        <taxon>Bacillati</taxon>
        <taxon>Actinomycetota</taxon>
        <taxon>Actinomycetes</taxon>
        <taxon>Propionibacteriales</taxon>
        <taxon>Kribbellaceae</taxon>
        <taxon>Kribbella</taxon>
    </lineage>
</organism>
<evidence type="ECO:0000256" key="1">
    <source>
        <dbReference type="ARBA" id="ARBA00008520"/>
    </source>
</evidence>
<gene>
    <name evidence="4" type="ORF">E0H45_36085</name>
</gene>
<comment type="similarity">
    <text evidence="1">Belongs to the bacterial solute-binding protein 1 family.</text>
</comment>
<accession>A0A4R0GWQ8</accession>
<evidence type="ECO:0000256" key="2">
    <source>
        <dbReference type="ARBA" id="ARBA00022448"/>
    </source>
</evidence>
<evidence type="ECO:0000256" key="3">
    <source>
        <dbReference type="SAM" id="SignalP"/>
    </source>
</evidence>
<reference evidence="4 5" key="1">
    <citation type="submission" date="2019-02" db="EMBL/GenBank/DDBJ databases">
        <title>Kribbella capetownensis sp. nov. and Kribbella speibonae sp. nov., isolated from soil.</title>
        <authorList>
            <person name="Curtis S.M."/>
            <person name="Norton I."/>
            <person name="Everest G.J."/>
            <person name="Meyers P.R."/>
        </authorList>
    </citation>
    <scope>NUCLEOTIDE SEQUENCE [LARGE SCALE GENOMIC DNA]</scope>
    <source>
        <strain evidence="4 5">KCTC 29219</strain>
    </source>
</reference>
<dbReference type="Pfam" id="PF01547">
    <property type="entry name" value="SBP_bac_1"/>
    <property type="match status" value="1"/>
</dbReference>
<dbReference type="SUPFAM" id="SSF53850">
    <property type="entry name" value="Periplasmic binding protein-like II"/>
    <property type="match status" value="1"/>
</dbReference>
<dbReference type="RefSeq" id="WP_131346194.1">
    <property type="nucleotide sequence ID" value="NZ_SJJZ01000005.1"/>
</dbReference>
<dbReference type="InterPro" id="IPR006059">
    <property type="entry name" value="SBP"/>
</dbReference>
<sequence>MRTRRRTKQFVLAATVAAWALALTGCTAGVAEPSGSGDEVSLTFLVSETPNLTAQYWDDAIARASEKVPGVTIKKVVGENTPAYAQQLFASGQAPDIFATGIANGLAQKGMLAEYTRDEMEKAGVTDFTSGTINGKFYGVAVGAQAIPLVYYNKDLFTKAGISDAPKTYAELLDDCAKLKAAGITPFEIGGGGKDTWATNFALASAVAADVLTVDPGWFLKRAKGEVKFSDRVFVGAAKKVQDLTQNGYGDKAAMTRSYADLEQAFLGGKAAMYPMGSWFAAAADKAKLTNIGVFGWPSDAGKSAVPTVSGSGMNVNAKSKNVELAKKWSLAFATDKQNRDLGVITDGDIVTVKDYEIPGNVGAVYKETVKAYDAALAAGATVPAWANITGDGALPPGFSDLMTAANVDLLTGKKTPAQFAQYLDQKYAAAQK</sequence>
<dbReference type="AlphaFoldDB" id="A0A4R0GWQ8"/>
<name>A0A4R0GWQ8_9ACTN</name>
<keyword evidence="3" id="KW-0732">Signal</keyword>
<evidence type="ECO:0000313" key="4">
    <source>
        <dbReference type="EMBL" id="TCC02475.1"/>
    </source>
</evidence>
<dbReference type="Gene3D" id="3.40.190.10">
    <property type="entry name" value="Periplasmic binding protein-like II"/>
    <property type="match status" value="2"/>
</dbReference>
<comment type="caution">
    <text evidence="4">The sequence shown here is derived from an EMBL/GenBank/DDBJ whole genome shotgun (WGS) entry which is preliminary data.</text>
</comment>
<proteinExistence type="inferred from homology"/>
<keyword evidence="5" id="KW-1185">Reference proteome</keyword>
<protein>
    <submittedName>
        <fullName evidence="4">Extracellular solute-binding protein</fullName>
    </submittedName>
</protein>
<dbReference type="EMBL" id="SJJZ01000005">
    <property type="protein sequence ID" value="TCC02475.1"/>
    <property type="molecule type" value="Genomic_DNA"/>
</dbReference>
<keyword evidence="2" id="KW-0813">Transport</keyword>
<dbReference type="PANTHER" id="PTHR43649:SF29">
    <property type="entry name" value="OSMOPROTECTIVE COMPOUNDS-BINDING PROTEIN GGTB"/>
    <property type="match status" value="1"/>
</dbReference>
<feature type="signal peptide" evidence="3">
    <location>
        <begin position="1"/>
        <end position="28"/>
    </location>
</feature>
<dbReference type="OrthoDB" id="358201at2"/>
<feature type="chain" id="PRO_5038984181" evidence="3">
    <location>
        <begin position="29"/>
        <end position="433"/>
    </location>
</feature>
<dbReference type="InterPro" id="IPR050490">
    <property type="entry name" value="Bact_solute-bd_prot1"/>
</dbReference>
<dbReference type="Proteomes" id="UP000292346">
    <property type="component" value="Unassembled WGS sequence"/>
</dbReference>
<dbReference type="PROSITE" id="PS51257">
    <property type="entry name" value="PROKAR_LIPOPROTEIN"/>
    <property type="match status" value="1"/>
</dbReference>
<dbReference type="PANTHER" id="PTHR43649">
    <property type="entry name" value="ARABINOSE-BINDING PROTEIN-RELATED"/>
    <property type="match status" value="1"/>
</dbReference>